<evidence type="ECO:0000313" key="2">
    <source>
        <dbReference type="Proteomes" id="UP000314294"/>
    </source>
</evidence>
<dbReference type="AlphaFoldDB" id="A0A4Z2IYN5"/>
<dbReference type="EMBL" id="SRLO01000036">
    <property type="protein sequence ID" value="TNN82877.1"/>
    <property type="molecule type" value="Genomic_DNA"/>
</dbReference>
<organism evidence="1 2">
    <name type="scientific">Liparis tanakae</name>
    <name type="common">Tanaka's snailfish</name>
    <dbReference type="NCBI Taxonomy" id="230148"/>
    <lineage>
        <taxon>Eukaryota</taxon>
        <taxon>Metazoa</taxon>
        <taxon>Chordata</taxon>
        <taxon>Craniata</taxon>
        <taxon>Vertebrata</taxon>
        <taxon>Euteleostomi</taxon>
        <taxon>Actinopterygii</taxon>
        <taxon>Neopterygii</taxon>
        <taxon>Teleostei</taxon>
        <taxon>Neoteleostei</taxon>
        <taxon>Acanthomorphata</taxon>
        <taxon>Eupercaria</taxon>
        <taxon>Perciformes</taxon>
        <taxon>Cottioidei</taxon>
        <taxon>Cottales</taxon>
        <taxon>Liparidae</taxon>
        <taxon>Liparis</taxon>
    </lineage>
</organism>
<proteinExistence type="predicted"/>
<keyword evidence="2" id="KW-1185">Reference proteome</keyword>
<sequence>MQMGLKGEMRGAHGSLTAPVVLHADKLWDLLLVLLLSDLLLLILVRHKTSQCCSSTIHLVQTNSSIPSKELLLPLAKLRLQIGGPPLGQLLLPVQLQSALLQNSFQLRFLLKQQTPAWPTSTSRSGSSSIDSCKEFELMDF</sequence>
<reference evidence="1 2" key="1">
    <citation type="submission" date="2019-03" db="EMBL/GenBank/DDBJ databases">
        <title>First draft genome of Liparis tanakae, snailfish: a comprehensive survey of snailfish specific genes.</title>
        <authorList>
            <person name="Kim W."/>
            <person name="Song I."/>
            <person name="Jeong J.-H."/>
            <person name="Kim D."/>
            <person name="Kim S."/>
            <person name="Ryu S."/>
            <person name="Song J.Y."/>
            <person name="Lee S.K."/>
        </authorList>
    </citation>
    <scope>NUCLEOTIDE SEQUENCE [LARGE SCALE GENOMIC DNA]</scope>
    <source>
        <tissue evidence="1">Muscle</tissue>
    </source>
</reference>
<dbReference type="Proteomes" id="UP000314294">
    <property type="component" value="Unassembled WGS sequence"/>
</dbReference>
<protein>
    <submittedName>
        <fullName evidence="1">Uncharacterized protein</fullName>
    </submittedName>
</protein>
<evidence type="ECO:0000313" key="1">
    <source>
        <dbReference type="EMBL" id="TNN82877.1"/>
    </source>
</evidence>
<comment type="caution">
    <text evidence="1">The sequence shown here is derived from an EMBL/GenBank/DDBJ whole genome shotgun (WGS) entry which is preliminary data.</text>
</comment>
<name>A0A4Z2IYN5_9TELE</name>
<accession>A0A4Z2IYN5</accession>
<gene>
    <name evidence="1" type="ORF">EYF80_006834</name>
</gene>